<evidence type="ECO:0000256" key="3">
    <source>
        <dbReference type="ARBA" id="ARBA00022723"/>
    </source>
</evidence>
<dbReference type="SUPFAM" id="SSF54814">
    <property type="entry name" value="Prokaryotic type KH domain (KH-domain type II)"/>
    <property type="match status" value="1"/>
</dbReference>
<dbReference type="InterPro" id="IPR001279">
    <property type="entry name" value="Metallo-B-lactamas"/>
</dbReference>
<reference evidence="16 17" key="1">
    <citation type="submission" date="2019-12" db="EMBL/GenBank/DDBJ databases">
        <title>Isolation and characterization of three novel carbon monoxide-oxidizing members of Halobacteria from salione crusts and soils.</title>
        <authorList>
            <person name="Myers M.R."/>
            <person name="King G.M."/>
        </authorList>
    </citation>
    <scope>NUCLEOTIDE SEQUENCE [LARGE SCALE GENOMIC DNA]</scope>
    <source>
        <strain evidence="16 17">WSH3</strain>
    </source>
</reference>
<feature type="domain" description="Beta-Casp" evidence="15">
    <location>
        <begin position="423"/>
        <end position="548"/>
    </location>
</feature>
<dbReference type="SUPFAM" id="SSF56281">
    <property type="entry name" value="Metallo-hydrolase/oxidoreductase"/>
    <property type="match status" value="1"/>
</dbReference>
<feature type="region of interest" description="KHb" evidence="12">
    <location>
        <begin position="73"/>
        <end position="140"/>
    </location>
</feature>
<feature type="binding site" evidence="12">
    <location>
        <position position="248"/>
    </location>
    <ligand>
        <name>Zn(2+)</name>
        <dbReference type="ChEBI" id="CHEBI:29105"/>
        <label>2</label>
    </ligand>
</feature>
<keyword evidence="9 12" id="KW-0805">Transcription regulation</keyword>
<dbReference type="CDD" id="cd02410">
    <property type="entry name" value="KH-II_CPSF_arch_rpt2"/>
    <property type="match status" value="1"/>
</dbReference>
<dbReference type="CDD" id="cd16295">
    <property type="entry name" value="TTHA0252-CPSF-like_MBL-fold"/>
    <property type="match status" value="1"/>
</dbReference>
<dbReference type="Pfam" id="PF07521">
    <property type="entry name" value="RMMBL"/>
    <property type="match status" value="1"/>
</dbReference>
<comment type="subunit">
    <text evidence="12">Homodimer. Interacts with RNA polymerase (RNAP), interacts with the Spt4-Spt5 complex.</text>
</comment>
<comment type="caution">
    <text evidence="12">Lacks conserved residue(s) required for the propagation of feature annotation.</text>
</comment>
<evidence type="ECO:0000256" key="5">
    <source>
        <dbReference type="ARBA" id="ARBA00022801"/>
    </source>
</evidence>
<feature type="region of interest" description="Metallo-beta-lactamase N-terminus" evidence="12">
    <location>
        <begin position="181"/>
        <end position="385"/>
    </location>
</feature>
<dbReference type="GO" id="GO:0006353">
    <property type="term" value="P:DNA-templated transcription termination"/>
    <property type="evidence" value="ECO:0007669"/>
    <property type="project" value="UniProtKB-UniRule"/>
</dbReference>
<evidence type="ECO:0000259" key="14">
    <source>
        <dbReference type="SMART" id="SM00849"/>
    </source>
</evidence>
<dbReference type="GO" id="GO:0004532">
    <property type="term" value="F:RNA exonuclease activity"/>
    <property type="evidence" value="ECO:0007669"/>
    <property type="project" value="UniProtKB-UniRule"/>
</dbReference>
<dbReference type="Pfam" id="PF00753">
    <property type="entry name" value="Lactamase_B"/>
    <property type="match status" value="1"/>
</dbReference>
<dbReference type="Gene3D" id="3.40.50.10890">
    <property type="match status" value="1"/>
</dbReference>
<dbReference type="EMBL" id="WUUT01000006">
    <property type="protein sequence ID" value="MXR52834.1"/>
    <property type="molecule type" value="Genomic_DNA"/>
</dbReference>
<dbReference type="PANTHER" id="PTHR11203">
    <property type="entry name" value="CLEAVAGE AND POLYADENYLATION SPECIFICITY FACTOR FAMILY MEMBER"/>
    <property type="match status" value="1"/>
</dbReference>
<evidence type="ECO:0000256" key="2">
    <source>
        <dbReference type="ARBA" id="ARBA00022722"/>
    </source>
</evidence>
<feature type="binding site" evidence="12">
    <location>
        <position position="354"/>
    </location>
    <ligand>
        <name>Zn(2+)</name>
        <dbReference type="ChEBI" id="CHEBI:29105"/>
        <label>1</label>
    </ligand>
</feature>
<dbReference type="Pfam" id="PF17214">
    <property type="entry name" value="KH_TffA"/>
    <property type="match status" value="1"/>
</dbReference>
<evidence type="ECO:0000256" key="12">
    <source>
        <dbReference type="HAMAP-Rule" id="MF_00870"/>
    </source>
</evidence>
<dbReference type="Pfam" id="PF10996">
    <property type="entry name" value="Beta-Casp"/>
    <property type="match status" value="1"/>
</dbReference>
<dbReference type="CDD" id="cd22532">
    <property type="entry name" value="KH-II_CPSF_arch_rpt1"/>
    <property type="match status" value="1"/>
</dbReference>
<dbReference type="InterPro" id="IPR004087">
    <property type="entry name" value="KH_dom"/>
</dbReference>
<keyword evidence="7 12" id="KW-0269">Exonuclease</keyword>
<feature type="binding site" evidence="12">
    <location>
        <position position="244"/>
    </location>
    <ligand>
        <name>Zn(2+)</name>
        <dbReference type="ChEBI" id="CHEBI:29105"/>
        <label>1</label>
    </ligand>
</feature>
<feature type="region of interest" description="Metallo-beta-lactamase C-terminus" evidence="12">
    <location>
        <begin position="582"/>
        <end position="640"/>
    </location>
</feature>
<dbReference type="SMART" id="SM01027">
    <property type="entry name" value="Beta-Casp"/>
    <property type="match status" value="1"/>
</dbReference>
<evidence type="ECO:0000259" key="15">
    <source>
        <dbReference type="SMART" id="SM01027"/>
    </source>
</evidence>
<dbReference type="Pfam" id="PF07650">
    <property type="entry name" value="KH_2"/>
    <property type="match status" value="1"/>
</dbReference>
<dbReference type="AlphaFoldDB" id="A0A6B0T422"/>
<evidence type="ECO:0000256" key="9">
    <source>
        <dbReference type="ARBA" id="ARBA00023015"/>
    </source>
</evidence>
<feature type="binding site" evidence="12">
    <location>
        <position position="249"/>
    </location>
    <ligand>
        <name>Zn(2+)</name>
        <dbReference type="ChEBI" id="CHEBI:29105"/>
        <label>2</label>
    </ligand>
</feature>
<dbReference type="NCBIfam" id="TIGR03675">
    <property type="entry name" value="arCOG00543"/>
    <property type="match status" value="1"/>
</dbReference>
<sequence length="640" mass="71856">MSSVEQQLEEIEATIEQEVPSDVQITEVRYEGPELVVYTRDPKRFARDGDLVRQLASKLRKRITVRPDPAVLSKPEEARQQVLDVIPDDAGVTDLDFHVDTGEVVIEAEKPGMVIGRHGATLREITQETGWTPEVVRTPPIESSTVKNVRNFLKQEREERRDILERIGRQIHREEMSDDEWVRITTLGCCREVGRAAFILSTPETRVLIDCGDKPGAEDEVPYLQVPEALGSGASSLDAVVLTHAHLDHSALIPLLFKYGYDGPIYTTEPTRDLMGLLTLDYLDVAAKEGRTPPYDSEMVREAIKHTIPLEYGDVTDISPDIKLTLHNAGHILGSAVAHFHIGDGLYNVAFSGDIHYDDTRLFNGAVNDFPRVETLVMESTYGGRNDYQTDQKDSERKLKHTIKNTLDRGGKVLIPAFAVGRSQEIMLVLEEAMREGEIPEVPVHLDGMIWEATAIHTTYPEYLRDELRERIFHEDSNPFLSDQFNHIDGGEEERQDVADEGPSIIISTSGMLEGGPIMSWLEHLGTDPDSTLTFVGYQAQGTLGRRIQNGWDEIPIDNGAGRGRETLTLKMDTEVVDGFSGHADRQGLENFVRTMNPRPEKVLCVHGDESSTQEFSSALYHEFNMRTFAPKNLETFRFV</sequence>
<dbReference type="PANTHER" id="PTHR11203:SF51">
    <property type="entry name" value="CLEAVAGE AND POLYADENYLATION SPECIFICITY FACTOR"/>
    <property type="match status" value="1"/>
</dbReference>
<comment type="function">
    <text evidence="12">Terminates transcription on the whole genome. Termination is linked to FttA-mediated RNA cleavage and does not require NTP hydrolysis. Cleaves endonucleolytically at the RNA exit channel of RNA polymerase (RNAP); the 5'-3' exonuclease activity of this protein degrades the nascent RNA released from RNAP.</text>
</comment>
<keyword evidence="4 12" id="KW-0255">Endonuclease</keyword>
<comment type="similarity">
    <text evidence="12">Belongs to the metallo-beta-lactamase superfamily. RNA-metabolizing metallo-beta-lactamase-like family. FttA subfamily.</text>
</comment>
<evidence type="ECO:0000259" key="13">
    <source>
        <dbReference type="SMART" id="SM00322"/>
    </source>
</evidence>
<keyword evidence="10 12" id="KW-0238">DNA-binding</keyword>
<feature type="binding site" evidence="12">
    <location>
        <position position="246"/>
    </location>
    <ligand>
        <name>Zn(2+)</name>
        <dbReference type="ChEBI" id="CHEBI:29105"/>
        <label>1</label>
    </ligand>
</feature>
<dbReference type="InterPro" id="IPR009019">
    <property type="entry name" value="KH_sf_prok-type"/>
</dbReference>
<evidence type="ECO:0000256" key="8">
    <source>
        <dbReference type="ARBA" id="ARBA00022884"/>
    </source>
</evidence>
<dbReference type="RefSeq" id="WP_159764967.1">
    <property type="nucleotide sequence ID" value="NZ_WUUT01000006.1"/>
</dbReference>
<dbReference type="GO" id="GO:0008270">
    <property type="term" value="F:zinc ion binding"/>
    <property type="evidence" value="ECO:0007669"/>
    <property type="project" value="UniProtKB-UniRule"/>
</dbReference>
<evidence type="ECO:0000256" key="4">
    <source>
        <dbReference type="ARBA" id="ARBA00022759"/>
    </source>
</evidence>
<keyword evidence="17" id="KW-1185">Reference proteome</keyword>
<dbReference type="InterPro" id="IPR033769">
    <property type="entry name" value="TffA_KH"/>
</dbReference>
<dbReference type="SMART" id="SM00322">
    <property type="entry name" value="KH"/>
    <property type="match status" value="1"/>
</dbReference>
<keyword evidence="2 12" id="KW-0540">Nuclease</keyword>
<dbReference type="InterPro" id="IPR050698">
    <property type="entry name" value="MBL"/>
</dbReference>
<name>A0A6B0T422_9EURY</name>
<evidence type="ECO:0000256" key="6">
    <source>
        <dbReference type="ARBA" id="ARBA00022833"/>
    </source>
</evidence>
<comment type="cofactor">
    <cofactor evidence="12">
        <name>Zn(2+)</name>
        <dbReference type="ChEBI" id="CHEBI:29105"/>
    </cofactor>
    <text evidence="12">Binds 2 Zn(2+) ions, which are required for nuclease activity.</text>
</comment>
<dbReference type="InterPro" id="IPR015946">
    <property type="entry name" value="KH_dom-like_a/b"/>
</dbReference>
<dbReference type="InterPro" id="IPR019975">
    <property type="entry name" value="aCPSF1"/>
</dbReference>
<dbReference type="OrthoDB" id="7155at2157"/>
<keyword evidence="3 12" id="KW-0479">Metal-binding</keyword>
<dbReference type="InterPro" id="IPR036866">
    <property type="entry name" value="RibonucZ/Hydroxyglut_hydro"/>
</dbReference>
<keyword evidence="1 12" id="KW-0806">Transcription termination</keyword>
<feature type="region of interest" description="KHa" evidence="12">
    <location>
        <begin position="5"/>
        <end position="72"/>
    </location>
</feature>
<feature type="domain" description="Metallo-beta-lactamase" evidence="14">
    <location>
        <begin position="194"/>
        <end position="418"/>
    </location>
</feature>
<keyword evidence="6 12" id="KW-0862">Zinc</keyword>
<dbReference type="InterPro" id="IPR004044">
    <property type="entry name" value="KH_dom_type_2"/>
</dbReference>
<evidence type="ECO:0000256" key="11">
    <source>
        <dbReference type="ARBA" id="ARBA00023163"/>
    </source>
</evidence>
<dbReference type="InterPro" id="IPR011108">
    <property type="entry name" value="RMMBL"/>
</dbReference>
<keyword evidence="11" id="KW-0804">Transcription</keyword>
<dbReference type="Gene3D" id="3.30.300.20">
    <property type="match status" value="1"/>
</dbReference>
<keyword evidence="5 12" id="KW-0378">Hydrolase</keyword>
<dbReference type="Proteomes" id="UP000466535">
    <property type="component" value="Unassembled WGS sequence"/>
</dbReference>
<dbReference type="SMART" id="SM00849">
    <property type="entry name" value="Lactamase_B"/>
    <property type="match status" value="1"/>
</dbReference>
<evidence type="ECO:0000313" key="17">
    <source>
        <dbReference type="Proteomes" id="UP000466535"/>
    </source>
</evidence>
<dbReference type="GO" id="GO:0004521">
    <property type="term" value="F:RNA endonuclease activity"/>
    <property type="evidence" value="ECO:0007669"/>
    <property type="project" value="UniProtKB-UniRule"/>
</dbReference>
<comment type="caution">
    <text evidence="16">The sequence shown here is derived from an EMBL/GenBank/DDBJ whole genome shotgun (WGS) entry which is preliminary data.</text>
</comment>
<proteinExistence type="inferred from homology"/>
<feature type="binding site" evidence="12">
    <location>
        <position position="607"/>
    </location>
    <ligand>
        <name>Zn(2+)</name>
        <dbReference type="ChEBI" id="CHEBI:29105"/>
        <label>2</label>
    </ligand>
</feature>
<feature type="binding site" evidence="12">
    <location>
        <position position="354"/>
    </location>
    <ligand>
        <name>Zn(2+)</name>
        <dbReference type="ChEBI" id="CHEBI:29105"/>
        <label>2</label>
    </ligand>
</feature>
<dbReference type="Gene3D" id="3.30.300.230">
    <property type="match status" value="1"/>
</dbReference>
<feature type="binding site" evidence="12">
    <location>
        <position position="331"/>
    </location>
    <ligand>
        <name>Zn(2+)</name>
        <dbReference type="ChEBI" id="CHEBI:29105"/>
        <label>1</label>
    </ligand>
</feature>
<dbReference type="PROSITE" id="PS50084">
    <property type="entry name" value="KH_TYPE_1"/>
    <property type="match status" value="1"/>
</dbReference>
<evidence type="ECO:0000256" key="1">
    <source>
        <dbReference type="ARBA" id="ARBA00022472"/>
    </source>
</evidence>
<dbReference type="GO" id="GO:0003723">
    <property type="term" value="F:RNA binding"/>
    <property type="evidence" value="ECO:0007669"/>
    <property type="project" value="UniProtKB-UniRule"/>
</dbReference>
<dbReference type="GO" id="GO:0003677">
    <property type="term" value="F:DNA binding"/>
    <property type="evidence" value="ECO:0007669"/>
    <property type="project" value="UniProtKB-KW"/>
</dbReference>
<keyword evidence="8 12" id="KW-0694">RNA-binding</keyword>
<gene>
    <name evidence="12" type="primary">fttA</name>
    <name evidence="16" type="ORF">GRX03_14615</name>
</gene>
<dbReference type="InterPro" id="IPR022712">
    <property type="entry name" value="Beta_Casp"/>
</dbReference>
<dbReference type="HAMAP" id="MF_00870">
    <property type="entry name" value="FttA"/>
    <property type="match status" value="1"/>
</dbReference>
<organism evidence="16 17">
    <name type="scientific">Halovenus carboxidivorans</name>
    <dbReference type="NCBI Taxonomy" id="2692199"/>
    <lineage>
        <taxon>Archaea</taxon>
        <taxon>Methanobacteriati</taxon>
        <taxon>Methanobacteriota</taxon>
        <taxon>Stenosarchaea group</taxon>
        <taxon>Halobacteria</taxon>
        <taxon>Halobacteriales</taxon>
        <taxon>Haloarculaceae</taxon>
        <taxon>Halovenus</taxon>
    </lineage>
</organism>
<dbReference type="EC" id="3.1.-.-" evidence="12"/>
<evidence type="ECO:0000313" key="16">
    <source>
        <dbReference type="EMBL" id="MXR52834.1"/>
    </source>
</evidence>
<feature type="domain" description="K Homology" evidence="13">
    <location>
        <begin position="98"/>
        <end position="168"/>
    </location>
</feature>
<dbReference type="Gene3D" id="3.60.15.10">
    <property type="entry name" value="Ribonuclease Z/Hydroxyacylglutathione hydrolase-like"/>
    <property type="match status" value="1"/>
</dbReference>
<evidence type="ECO:0000256" key="7">
    <source>
        <dbReference type="ARBA" id="ARBA00022839"/>
    </source>
</evidence>
<accession>A0A6B0T422</accession>
<evidence type="ECO:0000256" key="10">
    <source>
        <dbReference type="ARBA" id="ARBA00023125"/>
    </source>
</evidence>
<protein>
    <recommendedName>
        <fullName evidence="12">Transcription termination factor FttA</fullName>
        <ecNumber evidence="12">3.1.-.-</ecNumber>
    </recommendedName>
</protein>